<evidence type="ECO:0000313" key="3">
    <source>
        <dbReference type="Proteomes" id="UP000287651"/>
    </source>
</evidence>
<proteinExistence type="predicted"/>
<feature type="region of interest" description="Disordered" evidence="1">
    <location>
        <begin position="87"/>
        <end position="134"/>
    </location>
</feature>
<dbReference type="AlphaFoldDB" id="A0A426XJV1"/>
<dbReference type="Proteomes" id="UP000287651">
    <property type="component" value="Unassembled WGS sequence"/>
</dbReference>
<protein>
    <submittedName>
        <fullName evidence="2">Uncharacterized protein</fullName>
    </submittedName>
</protein>
<accession>A0A426XJV1</accession>
<gene>
    <name evidence="2" type="ORF">B296_00041230</name>
</gene>
<name>A0A426XJV1_ENSVE</name>
<reference evidence="2 3" key="1">
    <citation type="journal article" date="2014" name="Agronomy (Basel)">
        <title>A Draft Genome Sequence for Ensete ventricosum, the Drought-Tolerant Tree Against Hunger.</title>
        <authorList>
            <person name="Harrison J."/>
            <person name="Moore K.A."/>
            <person name="Paszkiewicz K."/>
            <person name="Jones T."/>
            <person name="Grant M."/>
            <person name="Ambacheew D."/>
            <person name="Muzemil S."/>
            <person name="Studholme D.J."/>
        </authorList>
    </citation>
    <scope>NUCLEOTIDE SEQUENCE [LARGE SCALE GENOMIC DNA]</scope>
</reference>
<feature type="region of interest" description="Disordered" evidence="1">
    <location>
        <begin position="1"/>
        <end position="30"/>
    </location>
</feature>
<evidence type="ECO:0000313" key="2">
    <source>
        <dbReference type="EMBL" id="RRT39730.1"/>
    </source>
</evidence>
<sequence>MEEYLQDGGFVGQAEGQGLQFDGPAGDPHGELLVEELRREEEVLLGGAGAELHHVAQAHPGLLHASPALHLVGQRLGERLRRFFHRHGREYQTDEAGGGGPESEGIDRGWEEEEEREGRGQIISSGGEEESDEDHKDRILFGNFYLLRGLFNNTKIVAYRPRIVRRVRARARERG</sequence>
<evidence type="ECO:0000256" key="1">
    <source>
        <dbReference type="SAM" id="MobiDB-lite"/>
    </source>
</evidence>
<comment type="caution">
    <text evidence="2">The sequence shown here is derived from an EMBL/GenBank/DDBJ whole genome shotgun (WGS) entry which is preliminary data.</text>
</comment>
<organism evidence="2 3">
    <name type="scientific">Ensete ventricosum</name>
    <name type="common">Abyssinian banana</name>
    <name type="synonym">Musa ensete</name>
    <dbReference type="NCBI Taxonomy" id="4639"/>
    <lineage>
        <taxon>Eukaryota</taxon>
        <taxon>Viridiplantae</taxon>
        <taxon>Streptophyta</taxon>
        <taxon>Embryophyta</taxon>
        <taxon>Tracheophyta</taxon>
        <taxon>Spermatophyta</taxon>
        <taxon>Magnoliopsida</taxon>
        <taxon>Liliopsida</taxon>
        <taxon>Zingiberales</taxon>
        <taxon>Musaceae</taxon>
        <taxon>Ensete</taxon>
    </lineage>
</organism>
<dbReference type="EMBL" id="AMZH03019950">
    <property type="protein sequence ID" value="RRT39730.1"/>
    <property type="molecule type" value="Genomic_DNA"/>
</dbReference>